<evidence type="ECO:0000256" key="2">
    <source>
        <dbReference type="ARBA" id="ARBA00022475"/>
    </source>
</evidence>
<keyword evidence="5 7" id="KW-0472">Membrane</keyword>
<dbReference type="InterPro" id="IPR050250">
    <property type="entry name" value="Macrolide_Exporter_MacB"/>
</dbReference>
<evidence type="ECO:0000259" key="8">
    <source>
        <dbReference type="Pfam" id="PF02687"/>
    </source>
</evidence>
<feature type="domain" description="ABC3 transporter permease C-terminal" evidence="8">
    <location>
        <begin position="255"/>
        <end position="375"/>
    </location>
</feature>
<feature type="transmembrane region" description="Helical" evidence="7">
    <location>
        <begin position="12"/>
        <end position="36"/>
    </location>
</feature>
<keyword evidence="3 7" id="KW-0812">Transmembrane</keyword>
<keyword evidence="2" id="KW-1003">Cell membrane</keyword>
<feature type="transmembrane region" description="Helical" evidence="7">
    <location>
        <begin position="342"/>
        <end position="367"/>
    </location>
</feature>
<dbReference type="GO" id="GO:0022857">
    <property type="term" value="F:transmembrane transporter activity"/>
    <property type="evidence" value="ECO:0007669"/>
    <property type="project" value="TreeGrafter"/>
</dbReference>
<evidence type="ECO:0000256" key="4">
    <source>
        <dbReference type="ARBA" id="ARBA00022989"/>
    </source>
</evidence>
<dbReference type="Pfam" id="PF02687">
    <property type="entry name" value="FtsX"/>
    <property type="match status" value="2"/>
</dbReference>
<comment type="similarity">
    <text evidence="6">Belongs to the ABC-4 integral membrane protein family.</text>
</comment>
<feature type="transmembrane region" description="Helical" evidence="7">
    <location>
        <begin position="247"/>
        <end position="276"/>
    </location>
</feature>
<evidence type="ECO:0000256" key="5">
    <source>
        <dbReference type="ARBA" id="ARBA00023136"/>
    </source>
</evidence>
<dbReference type="InterPro" id="IPR003838">
    <property type="entry name" value="ABC3_permease_C"/>
</dbReference>
<feature type="transmembrane region" description="Helical" evidence="7">
    <location>
        <begin position="486"/>
        <end position="505"/>
    </location>
</feature>
<sequence length="835" mass="84638">MLRLTLAQMRRSLGRLAAAGIAIAIGTAFVTATLIAGNVFSDTTRNALTARFGDADLVVVDARATAEQLAAARATSGVASASTLVTGYVQIGGNQRGEYLKMIGQASDPAFDTLDATSGALAKNGEIALPETTAKRLGVGVGDTVQVTYVPAGATVEKVDQVTVSGIVDDPAGAWTEYGGAGSATAGDLERWNGAPLESNTILIRTDDPTATRDRLASTLPAGGEVLTKKDAADQAMGQLSDSNVNFVVMLVLGFGAVALLVAGLVIANTFQVLVAQRTRTLALLRCVGARRSQLRASVLLEASLLGISASVIGVVAGATLAQATLWALDGTNTGAGRLPTTITVSAVTILVPLVVGALVTVASSLVPARAATRVAPIAALRPADAPTVRSTAGTVRLVLSLVMAIGGLLGLLLSVAAAHLSPMLGLGLGVMAGAVSFVGVLVGAVFWVPRVVGRVGGLLARSGSSTRLAVANSVRNPRRTAATSTALLIGVTLVSLMSTGAASARSSLASGLDQQFPVDMVLTSTTGIEGQGIAALPATTMQQVRSVDGVADAIELRAASLQSDAGYYFDVVAIDPARAADILRDSSTVDHLDDGTLVTGTLEGEGAGTHAFHAIEGASAAGTSDRSLTVVGARGLGQTSLVTPATIAELAPSSVTTTIWVRFDKDADPATVLNDVREVVDPDIAVQSAGAERRSYEQTIDALLAIVVGLLGVAVLIALIGVANTLSLSVLERRRESATLRAIGLSKRQLRISLGVEGMLIAGVGALLGVLLGLVYGWAGSAIIFGAFGDLRLAVAWRDLAIVLVVAVAAGLVASVLPARRAARTSPVAALGVE</sequence>
<reference evidence="9 10" key="1">
    <citation type="submission" date="2018-08" db="EMBL/GenBank/DDBJ databases">
        <title>Cellulomonas rhizosphaerae sp. nov., a novel actinomycete isolated from soil.</title>
        <authorList>
            <person name="Tian Y."/>
        </authorList>
    </citation>
    <scope>NUCLEOTIDE SEQUENCE [LARGE SCALE GENOMIC DNA]</scope>
    <source>
        <strain evidence="9 10">NEAU-TCZ24</strain>
    </source>
</reference>
<name>A0A413RJ48_9CELL</name>
<dbReference type="GO" id="GO:0005886">
    <property type="term" value="C:plasma membrane"/>
    <property type="evidence" value="ECO:0007669"/>
    <property type="project" value="UniProtKB-SubCell"/>
</dbReference>
<feature type="transmembrane region" description="Helical" evidence="7">
    <location>
        <begin position="797"/>
        <end position="818"/>
    </location>
</feature>
<dbReference type="RefSeq" id="WP_118768017.1">
    <property type="nucleotide sequence ID" value="NZ_QWKP01000213.1"/>
</dbReference>
<comment type="subcellular location">
    <subcellularLocation>
        <location evidence="1">Cell membrane</location>
        <topology evidence="1">Multi-pass membrane protein</topology>
    </subcellularLocation>
</comment>
<accession>A0A413RJ48</accession>
<gene>
    <name evidence="9" type="ORF">D1825_13960</name>
</gene>
<feature type="domain" description="ABC3 transporter permease C-terminal" evidence="8">
    <location>
        <begin position="711"/>
        <end position="828"/>
    </location>
</feature>
<evidence type="ECO:0000313" key="10">
    <source>
        <dbReference type="Proteomes" id="UP000283374"/>
    </source>
</evidence>
<dbReference type="Proteomes" id="UP000283374">
    <property type="component" value="Unassembled WGS sequence"/>
</dbReference>
<dbReference type="EMBL" id="QWKP01000213">
    <property type="protein sequence ID" value="RHA38519.1"/>
    <property type="molecule type" value="Genomic_DNA"/>
</dbReference>
<keyword evidence="4 7" id="KW-1133">Transmembrane helix</keyword>
<dbReference type="PANTHER" id="PTHR30572:SF4">
    <property type="entry name" value="ABC TRANSPORTER PERMEASE YTRF"/>
    <property type="match status" value="1"/>
</dbReference>
<comment type="caution">
    <text evidence="9">The sequence shown here is derived from an EMBL/GenBank/DDBJ whole genome shotgun (WGS) entry which is preliminary data.</text>
</comment>
<proteinExistence type="inferred from homology"/>
<dbReference type="OrthoDB" id="9780560at2"/>
<feature type="transmembrane region" description="Helical" evidence="7">
    <location>
        <begin position="398"/>
        <end position="421"/>
    </location>
</feature>
<feature type="transmembrane region" description="Helical" evidence="7">
    <location>
        <begin position="427"/>
        <end position="449"/>
    </location>
</feature>
<protein>
    <submittedName>
        <fullName evidence="9">ABC transporter permease</fullName>
    </submittedName>
</protein>
<feature type="transmembrane region" description="Helical" evidence="7">
    <location>
        <begin position="753"/>
        <end position="777"/>
    </location>
</feature>
<organism evidence="9 10">
    <name type="scientific">Cellulomonas rhizosphaerae</name>
    <dbReference type="NCBI Taxonomy" id="2293719"/>
    <lineage>
        <taxon>Bacteria</taxon>
        <taxon>Bacillati</taxon>
        <taxon>Actinomycetota</taxon>
        <taxon>Actinomycetes</taxon>
        <taxon>Micrococcales</taxon>
        <taxon>Cellulomonadaceae</taxon>
        <taxon>Cellulomonas</taxon>
    </lineage>
</organism>
<dbReference type="PANTHER" id="PTHR30572">
    <property type="entry name" value="MEMBRANE COMPONENT OF TRANSPORTER-RELATED"/>
    <property type="match status" value="1"/>
</dbReference>
<evidence type="ECO:0000256" key="1">
    <source>
        <dbReference type="ARBA" id="ARBA00004651"/>
    </source>
</evidence>
<keyword evidence="10" id="KW-1185">Reference proteome</keyword>
<feature type="transmembrane region" description="Helical" evidence="7">
    <location>
        <begin position="703"/>
        <end position="732"/>
    </location>
</feature>
<evidence type="ECO:0000313" key="9">
    <source>
        <dbReference type="EMBL" id="RHA38519.1"/>
    </source>
</evidence>
<feature type="transmembrane region" description="Helical" evidence="7">
    <location>
        <begin position="297"/>
        <end position="322"/>
    </location>
</feature>
<evidence type="ECO:0000256" key="6">
    <source>
        <dbReference type="ARBA" id="ARBA00038076"/>
    </source>
</evidence>
<dbReference type="AlphaFoldDB" id="A0A413RJ48"/>
<evidence type="ECO:0000256" key="7">
    <source>
        <dbReference type="SAM" id="Phobius"/>
    </source>
</evidence>
<evidence type="ECO:0000256" key="3">
    <source>
        <dbReference type="ARBA" id="ARBA00022692"/>
    </source>
</evidence>